<name>A0ABN7NT98_TIMPD</name>
<keyword evidence="2" id="KW-1185">Reference proteome</keyword>
<accession>A0ABN7NT98</accession>
<reference evidence="1" key="1">
    <citation type="submission" date="2021-03" db="EMBL/GenBank/DDBJ databases">
        <authorList>
            <person name="Tran Van P."/>
        </authorList>
    </citation>
    <scope>NUCLEOTIDE SEQUENCE</scope>
</reference>
<proteinExistence type="predicted"/>
<dbReference type="PANTHER" id="PTHR22878">
    <property type="entry name" value="DYNEIN HEAVY CHAIN 6, AXONEMAL-LIKE-RELATED"/>
    <property type="match status" value="1"/>
</dbReference>
<dbReference type="Gene3D" id="3.40.50.300">
    <property type="entry name" value="P-loop containing nucleotide triphosphate hydrolases"/>
    <property type="match status" value="1"/>
</dbReference>
<sequence>MWTPFGLRYMNSVMDDNKLLTLANGERIRLQPHCALLFEVGDLQYASPATVSRAGMVYVDPKNLGYDPFWERWLSERPSREEREELGALYQRYVPGSVLLIKEGVVGVVQQDPLKYHHPTDGSQHGEPFHVTELCYEGFYDIKALASSIGLLNMMALKLSQMEVLKLASKSSTSISYKMLYCEDFKEATIIKRKNKGDGTSVMLSTAFFTRPGLSQKKIF</sequence>
<protein>
    <submittedName>
        <fullName evidence="1">Uncharacterized protein</fullName>
    </submittedName>
</protein>
<evidence type="ECO:0000313" key="1">
    <source>
        <dbReference type="EMBL" id="CAG2056702.1"/>
    </source>
</evidence>
<dbReference type="EMBL" id="CAJPIN010004236">
    <property type="protein sequence ID" value="CAG2056702.1"/>
    <property type="molecule type" value="Genomic_DNA"/>
</dbReference>
<dbReference type="InterPro" id="IPR026983">
    <property type="entry name" value="DHC"/>
</dbReference>
<gene>
    <name evidence="1" type="ORF">TPAB3V08_LOCUS3690</name>
</gene>
<comment type="caution">
    <text evidence="1">The sequence shown here is derived from an EMBL/GenBank/DDBJ whole genome shotgun (WGS) entry which is preliminary data.</text>
</comment>
<dbReference type="InterPro" id="IPR027417">
    <property type="entry name" value="P-loop_NTPase"/>
</dbReference>
<organism evidence="1 2">
    <name type="scientific">Timema podura</name>
    <name type="common">Walking stick</name>
    <dbReference type="NCBI Taxonomy" id="61482"/>
    <lineage>
        <taxon>Eukaryota</taxon>
        <taxon>Metazoa</taxon>
        <taxon>Ecdysozoa</taxon>
        <taxon>Arthropoda</taxon>
        <taxon>Hexapoda</taxon>
        <taxon>Insecta</taxon>
        <taxon>Pterygota</taxon>
        <taxon>Neoptera</taxon>
        <taxon>Polyneoptera</taxon>
        <taxon>Phasmatodea</taxon>
        <taxon>Timematodea</taxon>
        <taxon>Timematoidea</taxon>
        <taxon>Timematidae</taxon>
        <taxon>Timema</taxon>
    </lineage>
</organism>
<dbReference type="PANTHER" id="PTHR22878:SF63">
    <property type="entry name" value="DYNEIN AXONEMAL HEAVY CHAIN 10"/>
    <property type="match status" value="1"/>
</dbReference>
<evidence type="ECO:0000313" key="2">
    <source>
        <dbReference type="Proteomes" id="UP001153148"/>
    </source>
</evidence>
<dbReference type="Proteomes" id="UP001153148">
    <property type="component" value="Unassembled WGS sequence"/>
</dbReference>